<evidence type="ECO:0008006" key="9">
    <source>
        <dbReference type="Google" id="ProtNLM"/>
    </source>
</evidence>
<dbReference type="InterPro" id="IPR050496">
    <property type="entry name" value="SNF2_RAD54_helicase_repair"/>
</dbReference>
<dbReference type="STRING" id="1344416.A0A139AW04"/>
<dbReference type="PROSITE" id="PS51192">
    <property type="entry name" value="HELICASE_ATP_BIND_1"/>
    <property type="match status" value="1"/>
</dbReference>
<dbReference type="SMART" id="SM00487">
    <property type="entry name" value="DEXDc"/>
    <property type="match status" value="1"/>
</dbReference>
<dbReference type="Gene3D" id="3.40.50.300">
    <property type="entry name" value="P-loop containing nucleotide triphosphate hydrolases"/>
    <property type="match status" value="1"/>
</dbReference>
<dbReference type="GO" id="GO:0000724">
    <property type="term" value="P:double-strand break repair via homologous recombination"/>
    <property type="evidence" value="ECO:0007669"/>
    <property type="project" value="TreeGrafter"/>
</dbReference>
<reference evidence="7 8" key="1">
    <citation type="journal article" date="2015" name="Genome Biol. Evol.">
        <title>Phylogenomic analyses indicate that early fungi evolved digesting cell walls of algal ancestors of land plants.</title>
        <authorList>
            <person name="Chang Y."/>
            <person name="Wang S."/>
            <person name="Sekimoto S."/>
            <person name="Aerts A.L."/>
            <person name="Choi C."/>
            <person name="Clum A."/>
            <person name="LaButti K.M."/>
            <person name="Lindquist E.A."/>
            <person name="Yee Ngan C."/>
            <person name="Ohm R.A."/>
            <person name="Salamov A.A."/>
            <person name="Grigoriev I.V."/>
            <person name="Spatafora J.W."/>
            <person name="Berbee M.L."/>
        </authorList>
    </citation>
    <scope>NUCLEOTIDE SEQUENCE [LARGE SCALE GENOMIC DNA]</scope>
    <source>
        <strain evidence="7 8">JEL478</strain>
    </source>
</reference>
<dbReference type="OrthoDB" id="413460at2759"/>
<feature type="compositionally biased region" description="Polar residues" evidence="4">
    <location>
        <begin position="7"/>
        <end position="21"/>
    </location>
</feature>
<evidence type="ECO:0000313" key="7">
    <source>
        <dbReference type="EMBL" id="KXS20916.1"/>
    </source>
</evidence>
<dbReference type="EMBL" id="KQ965734">
    <property type="protein sequence ID" value="KXS20916.1"/>
    <property type="molecule type" value="Genomic_DNA"/>
</dbReference>
<proteinExistence type="predicted"/>
<dbReference type="GO" id="GO:0005524">
    <property type="term" value="F:ATP binding"/>
    <property type="evidence" value="ECO:0007669"/>
    <property type="project" value="InterPro"/>
</dbReference>
<dbReference type="InterPro" id="IPR027417">
    <property type="entry name" value="P-loop_NTPase"/>
</dbReference>
<dbReference type="AlphaFoldDB" id="A0A139AW04"/>
<dbReference type="GO" id="GO:0016787">
    <property type="term" value="F:hydrolase activity"/>
    <property type="evidence" value="ECO:0007669"/>
    <property type="project" value="UniProtKB-KW"/>
</dbReference>
<dbReference type="InterPro" id="IPR001650">
    <property type="entry name" value="Helicase_C-like"/>
</dbReference>
<keyword evidence="2" id="KW-0378">Hydrolase</keyword>
<dbReference type="Gene3D" id="1.20.120.850">
    <property type="entry name" value="SWI2/SNF2 ATPases, N-terminal domain"/>
    <property type="match status" value="1"/>
</dbReference>
<dbReference type="Proteomes" id="UP000070544">
    <property type="component" value="Unassembled WGS sequence"/>
</dbReference>
<dbReference type="CDD" id="cd18004">
    <property type="entry name" value="DEXHc_RAD54"/>
    <property type="match status" value="1"/>
</dbReference>
<protein>
    <recommendedName>
        <fullName evidence="9">DNA repair and recombination protein RAD54B</fullName>
    </recommendedName>
</protein>
<organism evidence="7 8">
    <name type="scientific">Gonapodya prolifera (strain JEL478)</name>
    <name type="common">Monoblepharis prolifera</name>
    <dbReference type="NCBI Taxonomy" id="1344416"/>
    <lineage>
        <taxon>Eukaryota</taxon>
        <taxon>Fungi</taxon>
        <taxon>Fungi incertae sedis</taxon>
        <taxon>Chytridiomycota</taxon>
        <taxon>Chytridiomycota incertae sedis</taxon>
        <taxon>Monoblepharidomycetes</taxon>
        <taxon>Monoblepharidales</taxon>
        <taxon>Gonapodyaceae</taxon>
        <taxon>Gonapodya</taxon>
    </lineage>
</organism>
<dbReference type="SMART" id="SM00490">
    <property type="entry name" value="HELICc"/>
    <property type="match status" value="1"/>
</dbReference>
<feature type="compositionally biased region" description="Basic and acidic residues" evidence="4">
    <location>
        <begin position="239"/>
        <end position="250"/>
    </location>
</feature>
<dbReference type="Gene3D" id="3.40.50.10810">
    <property type="entry name" value="Tandem AAA-ATPase domain"/>
    <property type="match status" value="1"/>
</dbReference>
<dbReference type="FunFam" id="3.40.50.10810:FF:000020">
    <property type="entry name" value="DNA repair and recombination protein RAD54B"/>
    <property type="match status" value="1"/>
</dbReference>
<dbReference type="GO" id="GO:0007131">
    <property type="term" value="P:reciprocal meiotic recombination"/>
    <property type="evidence" value="ECO:0007669"/>
    <property type="project" value="TreeGrafter"/>
</dbReference>
<keyword evidence="1" id="KW-0547">Nucleotide-binding</keyword>
<evidence type="ECO:0000313" key="8">
    <source>
        <dbReference type="Proteomes" id="UP000070544"/>
    </source>
</evidence>
<feature type="region of interest" description="Disordered" evidence="4">
    <location>
        <begin position="222"/>
        <end position="251"/>
    </location>
</feature>
<sequence>MFRSKLPSAQRSQEQPTSAGTPSLKRKFVPPLARPTIPNPSNNAPEIPPIALALPSHSSSLEESAGSNKSDAQISGLRVASTSGQKRVALTPKRTIDNSRSLAPAGSNSTATAQKGEDMEERFFTCVFRKISNKKHKTWEGDGFILVKGRSHCCLLDGDGKEIGKLSSTNLDDLKEGETITIGGKEVEIGPSLPTSRFHSGSAFLHTSKLSERAEVTGNTRGVAGAFKNPMGEGNVGSADRKSREKEARPRHNPIAEGALVMPRPSPAHESVYNRKKLPVLDVVVDPVLSAHLRPHQREGVRFLYECVTGLRDFGGHGALLADDMGLGKTLQAIALVWTLLKQSPYRGDGGMCRRALVVCPASLVKNWQKEFKKWLGDERIRVFAVDAKSSLRDFLVVKVYHVMVIGYERLRKVTEDIGEGVFDLIICDEGHRLKNQQIKTTASLNALKVEKRVILSGTPIQNDLGEFYAMADWVNPGVLGTPNVFKRVYEDPIVNGRRKEASNEEKELGEKRSEELTNVTSKFVLRRTADVNKQYLPPKTELVLFCRPTPLQRDIYSRLLASPALRETLEGQAANHLRCISALKQVCNAPEILLRRTEELSENDDLFQDLFDYFPESLKNPTDVDLSQSGKLLVLVPLLDAIRTAGEKVVLVSSSTKMLDVFERLCEWRNFKSLRLDGATPASKRQPLVDRFNSSYNDSFVFLLSSKSGGTGLNLIGGSRLILADCDWNPATDLQAMARIWRDGQKKHVYIYRLLSTGTIEEKIYQRQIMKNQLSGVMMDEIEDTAPKFSTDELRDLFTLHNDTVCQTHDILECACMIENDAEKEVEVLRSAKRRKTDVSKQASLRTLSEWRHSTGTLLEDADTVLRAASMQMNDSLSFIFHRTSS</sequence>
<dbReference type="Pfam" id="PF00271">
    <property type="entry name" value="Helicase_C"/>
    <property type="match status" value="1"/>
</dbReference>
<dbReference type="SUPFAM" id="SSF52540">
    <property type="entry name" value="P-loop containing nucleoside triphosphate hydrolases"/>
    <property type="match status" value="2"/>
</dbReference>
<feature type="domain" description="Helicase ATP-binding" evidence="5">
    <location>
        <begin position="310"/>
        <end position="478"/>
    </location>
</feature>
<dbReference type="InterPro" id="IPR014001">
    <property type="entry name" value="Helicase_ATP-bd"/>
</dbReference>
<evidence type="ECO:0000256" key="3">
    <source>
        <dbReference type="ARBA" id="ARBA00022840"/>
    </source>
</evidence>
<feature type="compositionally biased region" description="Low complexity" evidence="4">
    <location>
        <begin position="49"/>
        <end position="67"/>
    </location>
</feature>
<evidence type="ECO:0000259" key="6">
    <source>
        <dbReference type="PROSITE" id="PS51194"/>
    </source>
</evidence>
<evidence type="ECO:0000256" key="1">
    <source>
        <dbReference type="ARBA" id="ARBA00022741"/>
    </source>
</evidence>
<keyword evidence="3" id="KW-0067">ATP-binding</keyword>
<dbReference type="PROSITE" id="PS51194">
    <property type="entry name" value="HELICASE_CTER"/>
    <property type="match status" value="1"/>
</dbReference>
<dbReference type="CDD" id="cd18793">
    <property type="entry name" value="SF2_C_SNF"/>
    <property type="match status" value="1"/>
</dbReference>
<dbReference type="InterPro" id="IPR038718">
    <property type="entry name" value="SNF2-like_sf"/>
</dbReference>
<feature type="domain" description="Helicase C-terminal" evidence="6">
    <location>
        <begin position="635"/>
        <end position="791"/>
    </location>
</feature>
<name>A0A139AW04_GONPJ</name>
<feature type="compositionally biased region" description="Polar residues" evidence="4">
    <location>
        <begin position="98"/>
        <end position="113"/>
    </location>
</feature>
<accession>A0A139AW04</accession>
<dbReference type="InterPro" id="IPR049730">
    <property type="entry name" value="SNF2/RAD54-like_C"/>
</dbReference>
<dbReference type="GO" id="GO:0015616">
    <property type="term" value="F:DNA translocase activity"/>
    <property type="evidence" value="ECO:0007669"/>
    <property type="project" value="TreeGrafter"/>
</dbReference>
<dbReference type="OMA" id="KCQTHEL"/>
<evidence type="ECO:0000256" key="4">
    <source>
        <dbReference type="SAM" id="MobiDB-lite"/>
    </source>
</evidence>
<keyword evidence="8" id="KW-1185">Reference proteome</keyword>
<evidence type="ECO:0000256" key="2">
    <source>
        <dbReference type="ARBA" id="ARBA00022801"/>
    </source>
</evidence>
<dbReference type="PANTHER" id="PTHR45629:SF7">
    <property type="entry name" value="DNA EXCISION REPAIR PROTEIN ERCC-6-RELATED"/>
    <property type="match status" value="1"/>
</dbReference>
<feature type="region of interest" description="Disordered" evidence="4">
    <location>
        <begin position="1"/>
        <end position="116"/>
    </location>
</feature>
<gene>
    <name evidence="7" type="ORF">M427DRAFT_119475</name>
</gene>
<dbReference type="PANTHER" id="PTHR45629">
    <property type="entry name" value="SNF2/RAD54 FAMILY MEMBER"/>
    <property type="match status" value="1"/>
</dbReference>
<dbReference type="Pfam" id="PF00176">
    <property type="entry name" value="SNF2-rel_dom"/>
    <property type="match status" value="1"/>
</dbReference>
<evidence type="ECO:0000259" key="5">
    <source>
        <dbReference type="PROSITE" id="PS51192"/>
    </source>
</evidence>
<dbReference type="InterPro" id="IPR000330">
    <property type="entry name" value="SNF2_N"/>
</dbReference>
<dbReference type="GO" id="GO:0005634">
    <property type="term" value="C:nucleus"/>
    <property type="evidence" value="ECO:0007669"/>
    <property type="project" value="TreeGrafter"/>
</dbReference>